<organism evidence="2 3">
    <name type="scientific">Pantoea coffeiphila</name>
    <dbReference type="NCBI Taxonomy" id="1465635"/>
    <lineage>
        <taxon>Bacteria</taxon>
        <taxon>Pseudomonadati</taxon>
        <taxon>Pseudomonadota</taxon>
        <taxon>Gammaproteobacteria</taxon>
        <taxon>Enterobacterales</taxon>
        <taxon>Erwiniaceae</taxon>
        <taxon>Pantoea</taxon>
    </lineage>
</organism>
<feature type="non-terminal residue" evidence="2">
    <location>
        <position position="29"/>
    </location>
</feature>
<name>A0A2S9I3E8_9GAMM</name>
<feature type="transmembrane region" description="Helical" evidence="1">
    <location>
        <begin position="6"/>
        <end position="26"/>
    </location>
</feature>
<reference evidence="2 3" key="1">
    <citation type="submission" date="2017-10" db="EMBL/GenBank/DDBJ databases">
        <title>Draft genome of two endophytic bacteria isolated from 'guarana' Paullinia cupana (Mart.) Ducke.</title>
        <authorList>
            <person name="Siqueira K.A."/>
            <person name="Liotti R.G."/>
            <person name="Mendes T.A."/>
            <person name="Soares M.A."/>
        </authorList>
    </citation>
    <scope>NUCLEOTIDE SEQUENCE [LARGE SCALE GENOMIC DNA]</scope>
    <source>
        <strain evidence="2 3">342</strain>
    </source>
</reference>
<dbReference type="Proteomes" id="UP000239181">
    <property type="component" value="Unassembled WGS sequence"/>
</dbReference>
<proteinExistence type="predicted"/>
<dbReference type="EMBL" id="PDET01000088">
    <property type="protein sequence ID" value="PRD12291.1"/>
    <property type="molecule type" value="Genomic_DNA"/>
</dbReference>
<protein>
    <submittedName>
        <fullName evidence="2">Prepilin peptidase</fullName>
    </submittedName>
</protein>
<accession>A0A2S9I3E8</accession>
<keyword evidence="3" id="KW-1185">Reference proteome</keyword>
<keyword evidence="1" id="KW-0472">Membrane</keyword>
<dbReference type="AlphaFoldDB" id="A0A2S9I3E8"/>
<evidence type="ECO:0000256" key="1">
    <source>
        <dbReference type="SAM" id="Phobius"/>
    </source>
</evidence>
<evidence type="ECO:0000313" key="2">
    <source>
        <dbReference type="EMBL" id="PRD12291.1"/>
    </source>
</evidence>
<sequence>MQDIIAYFIQNLTALYIAVALVSLCIGSF</sequence>
<evidence type="ECO:0000313" key="3">
    <source>
        <dbReference type="Proteomes" id="UP000239181"/>
    </source>
</evidence>
<comment type="caution">
    <text evidence="2">The sequence shown here is derived from an EMBL/GenBank/DDBJ whole genome shotgun (WGS) entry which is preliminary data.</text>
</comment>
<keyword evidence="1" id="KW-0812">Transmembrane</keyword>
<gene>
    <name evidence="2" type="ORF">CQW29_27350</name>
</gene>
<keyword evidence="1" id="KW-1133">Transmembrane helix</keyword>